<dbReference type="KEGG" id="clw:CLAC_00435"/>
<proteinExistence type="predicted"/>
<organism evidence="6 7">
    <name type="scientific">Corynebacterium lactis RW2-5</name>
    <dbReference type="NCBI Taxonomy" id="1408189"/>
    <lineage>
        <taxon>Bacteria</taxon>
        <taxon>Bacillati</taxon>
        <taxon>Actinomycetota</taxon>
        <taxon>Actinomycetes</taxon>
        <taxon>Mycobacteriales</taxon>
        <taxon>Corynebacteriaceae</taxon>
        <taxon>Corynebacterium</taxon>
    </lineage>
</organism>
<evidence type="ECO:0000256" key="2">
    <source>
        <dbReference type="ARBA" id="ARBA00022723"/>
    </source>
</evidence>
<dbReference type="Gene3D" id="1.20.910.10">
    <property type="entry name" value="Heme oxygenase-like"/>
    <property type="match status" value="1"/>
</dbReference>
<feature type="binding site" evidence="4">
    <location>
        <position position="186"/>
    </location>
    <ligand>
        <name>heme b</name>
        <dbReference type="ChEBI" id="CHEBI:60344"/>
    </ligand>
</feature>
<dbReference type="Proteomes" id="UP000058446">
    <property type="component" value="Chromosome"/>
</dbReference>
<sequence length="221" mass="24371">MTQENINGATATAEPRPLAARLKEETAGAHSEAENSDFMSRLLGGELDKQAAIDLTSQLYFVYEALEPALRATSESAQVEAVYDARLERLDALASDLEYMIGTDWRESIEPVEATKNYAERLRSIEDSGDANAALAHHYVRYLGDLSGGQVIAKMLGKHYGIGAEGTNFYSFAEIGKIKPYRDAYRARVSDLDVSPEDKDAIVEEAKVAFRLNREIFAELG</sequence>
<dbReference type="PIRSF" id="PIRSF000343">
    <property type="entry name" value="Haem_Oase"/>
    <property type="match status" value="1"/>
</dbReference>
<dbReference type="GO" id="GO:0046872">
    <property type="term" value="F:metal ion binding"/>
    <property type="evidence" value="ECO:0007669"/>
    <property type="project" value="UniProtKB-KW"/>
</dbReference>
<dbReference type="AlphaFoldDB" id="A0A0K2GXD4"/>
<keyword evidence="1 4" id="KW-0349">Heme</keyword>
<gene>
    <name evidence="6" type="ORF">CLAC_00435</name>
</gene>
<dbReference type="PANTHER" id="PTHR10720">
    <property type="entry name" value="HEME OXYGENASE"/>
    <property type="match status" value="1"/>
</dbReference>
<evidence type="ECO:0000256" key="3">
    <source>
        <dbReference type="ARBA" id="ARBA00023004"/>
    </source>
</evidence>
<dbReference type="Pfam" id="PF01126">
    <property type="entry name" value="Heme_oxygenase"/>
    <property type="match status" value="1"/>
</dbReference>
<dbReference type="EMBL" id="CP006841">
    <property type="protein sequence ID" value="ALA66452.1"/>
    <property type="molecule type" value="Genomic_DNA"/>
</dbReference>
<evidence type="ECO:0000313" key="6">
    <source>
        <dbReference type="EMBL" id="ALA66452.1"/>
    </source>
</evidence>
<dbReference type="SUPFAM" id="SSF48613">
    <property type="entry name" value="Heme oxygenase-like"/>
    <property type="match status" value="1"/>
</dbReference>
<dbReference type="GO" id="GO:0004392">
    <property type="term" value="F:heme oxygenase (decyclizing) activity"/>
    <property type="evidence" value="ECO:0007669"/>
    <property type="project" value="InterPro"/>
</dbReference>
<dbReference type="GO" id="GO:0020037">
    <property type="term" value="F:heme binding"/>
    <property type="evidence" value="ECO:0007669"/>
    <property type="project" value="TreeGrafter"/>
</dbReference>
<dbReference type="PANTHER" id="PTHR10720:SF0">
    <property type="entry name" value="HEME OXYGENASE"/>
    <property type="match status" value="1"/>
</dbReference>
<feature type="binding site" description="axial binding residue" evidence="5">
    <location>
        <position position="30"/>
    </location>
    <ligand>
        <name>heme b</name>
        <dbReference type="ChEBI" id="CHEBI:60344"/>
    </ligand>
    <ligandPart>
        <name>Fe</name>
        <dbReference type="ChEBI" id="CHEBI:18248"/>
    </ligandPart>
</feature>
<name>A0A0K2GXD4_9CORY</name>
<dbReference type="GO" id="GO:0042167">
    <property type="term" value="P:heme catabolic process"/>
    <property type="evidence" value="ECO:0007669"/>
    <property type="project" value="TreeGrafter"/>
</dbReference>
<dbReference type="GO" id="GO:0006979">
    <property type="term" value="P:response to oxidative stress"/>
    <property type="evidence" value="ECO:0007669"/>
    <property type="project" value="TreeGrafter"/>
</dbReference>
<keyword evidence="3 5" id="KW-0408">Iron</keyword>
<feature type="binding site" evidence="4">
    <location>
        <position position="139"/>
    </location>
    <ligand>
        <name>heme b</name>
        <dbReference type="ChEBI" id="CHEBI:60344"/>
    </ligand>
</feature>
<dbReference type="InterPro" id="IPR002051">
    <property type="entry name" value="Haem_Oase"/>
</dbReference>
<keyword evidence="7" id="KW-1185">Reference proteome</keyword>
<dbReference type="InterPro" id="IPR016084">
    <property type="entry name" value="Haem_Oase-like_multi-hlx"/>
</dbReference>
<evidence type="ECO:0000313" key="7">
    <source>
        <dbReference type="Proteomes" id="UP000058446"/>
    </source>
</evidence>
<reference evidence="6 7" key="1">
    <citation type="submission" date="2013-10" db="EMBL/GenBank/DDBJ databases">
        <title>Complete genome sequence of Corynebacterium lactis DSM 45799(T), isolated from raw cow milk.</title>
        <authorList>
            <person name="Ruckert C."/>
            <person name="Albersmeier A."/>
            <person name="Lipski A."/>
            <person name="Kalinowski J."/>
        </authorList>
    </citation>
    <scope>NUCLEOTIDE SEQUENCE [LARGE SCALE GENOMIC DNA]</scope>
    <source>
        <strain evidence="6 7">RW2-5</strain>
    </source>
</reference>
<feature type="binding site" evidence="4">
    <location>
        <position position="23"/>
    </location>
    <ligand>
        <name>heme b</name>
        <dbReference type="ChEBI" id="CHEBI:60344"/>
    </ligand>
</feature>
<evidence type="ECO:0000256" key="4">
    <source>
        <dbReference type="PIRSR" id="PIRSR000343-1"/>
    </source>
</evidence>
<dbReference type="InterPro" id="IPR016053">
    <property type="entry name" value="Haem_Oase-like"/>
</dbReference>
<protein>
    <submittedName>
        <fullName evidence="6">Heme oxygenase</fullName>
    </submittedName>
</protein>
<dbReference type="GO" id="GO:0006788">
    <property type="term" value="P:heme oxidation"/>
    <property type="evidence" value="ECO:0007669"/>
    <property type="project" value="InterPro"/>
</dbReference>
<dbReference type="CDD" id="cd19165">
    <property type="entry name" value="HemeO"/>
    <property type="match status" value="1"/>
</dbReference>
<keyword evidence="2 5" id="KW-0479">Metal-binding</keyword>
<dbReference type="STRING" id="1408189.CLAC_00435"/>
<accession>A0A0K2GXD4</accession>
<dbReference type="PATRIC" id="fig|1408189.4.peg.90"/>
<evidence type="ECO:0000256" key="5">
    <source>
        <dbReference type="PIRSR" id="PIRSR000343-2"/>
    </source>
</evidence>
<dbReference type="OrthoDB" id="5493802at2"/>
<dbReference type="PRINTS" id="PR00088">
    <property type="entry name" value="HAEMOXYGNASE"/>
</dbReference>
<evidence type="ECO:0000256" key="1">
    <source>
        <dbReference type="ARBA" id="ARBA00022617"/>
    </source>
</evidence>
<dbReference type="RefSeq" id="WP_053411241.1">
    <property type="nucleotide sequence ID" value="NZ_CP006841.1"/>
</dbReference>